<evidence type="ECO:0000313" key="2">
    <source>
        <dbReference type="EMBL" id="AQQ10260.1"/>
    </source>
</evidence>
<dbReference type="GO" id="GO:0006629">
    <property type="term" value="P:lipid metabolic process"/>
    <property type="evidence" value="ECO:0007669"/>
    <property type="project" value="InterPro"/>
</dbReference>
<dbReference type="KEGG" id="pbu:L21SP3_02088"/>
<dbReference type="Gene3D" id="3.20.20.190">
    <property type="entry name" value="Phosphatidylinositol (PI) phosphodiesterase"/>
    <property type="match status" value="1"/>
</dbReference>
<evidence type="ECO:0000313" key="3">
    <source>
        <dbReference type="Proteomes" id="UP000188273"/>
    </source>
</evidence>
<accession>A0A1Q2HS98</accession>
<dbReference type="EC" id="3.1.4.46" evidence="2"/>
<proteinExistence type="predicted"/>
<feature type="domain" description="GP-PDE" evidence="1">
    <location>
        <begin position="25"/>
        <end position="266"/>
    </location>
</feature>
<sequence length="275" mass="30989" precursor="true">MKRRVILILFFIVAFYLTGCSSYEPIIIAHRGNSGYAPENTEAAVKSAWQVKADAVEVDVHITKDDQVVVLHDGNTKRTSGEDFVVENCSYADIASLDVGSHKGWHFRNERIPLLKDIIDTVPEGKQLFVEVKCSERIIPFLKDIFSKSGKIQQLCIISFNLELLGKAKKVMPQVPMYWLASPRKAEGGEYLPFDAEYIQSAKKHGLDGLNLSYGMLSESFVKQVHKNGLELFVWTVNYLPDAERMRAWGVDGITTNYPADVLMIFDNNSGCYEN</sequence>
<evidence type="ECO:0000259" key="1">
    <source>
        <dbReference type="PROSITE" id="PS51704"/>
    </source>
</evidence>
<dbReference type="RefSeq" id="WP_077541309.1">
    <property type="nucleotide sequence ID" value="NZ_CP019633.1"/>
</dbReference>
<dbReference type="STRING" id="1940790.L21SP3_02088"/>
<dbReference type="Proteomes" id="UP000188273">
    <property type="component" value="Chromosome"/>
</dbReference>
<dbReference type="Pfam" id="PF03009">
    <property type="entry name" value="GDPD"/>
    <property type="match status" value="1"/>
</dbReference>
<keyword evidence="3" id="KW-1185">Reference proteome</keyword>
<gene>
    <name evidence="2" type="primary">ugpQ</name>
    <name evidence="2" type="ORF">L21SP3_02088</name>
</gene>
<name>A0A1Q2HS98_9BACT</name>
<organism evidence="2 3">
    <name type="scientific">Sedimentisphaera cyanobacteriorum</name>
    <dbReference type="NCBI Taxonomy" id="1940790"/>
    <lineage>
        <taxon>Bacteria</taxon>
        <taxon>Pseudomonadati</taxon>
        <taxon>Planctomycetota</taxon>
        <taxon>Phycisphaerae</taxon>
        <taxon>Sedimentisphaerales</taxon>
        <taxon>Sedimentisphaeraceae</taxon>
        <taxon>Sedimentisphaera</taxon>
    </lineage>
</organism>
<protein>
    <submittedName>
        <fullName evidence="2">Glycerophosphoryl diester phosphodiesterase</fullName>
        <ecNumber evidence="2">3.1.4.46</ecNumber>
    </submittedName>
</protein>
<keyword evidence="2" id="KW-0378">Hydrolase</keyword>
<dbReference type="PANTHER" id="PTHR46211">
    <property type="entry name" value="GLYCEROPHOSPHORYL DIESTER PHOSPHODIESTERASE"/>
    <property type="match status" value="1"/>
</dbReference>
<dbReference type="PANTHER" id="PTHR46211:SF1">
    <property type="entry name" value="GLYCEROPHOSPHODIESTER PHOSPHODIESTERASE, CYTOPLASMIC"/>
    <property type="match status" value="1"/>
</dbReference>
<dbReference type="EMBL" id="CP019633">
    <property type="protein sequence ID" value="AQQ10260.1"/>
    <property type="molecule type" value="Genomic_DNA"/>
</dbReference>
<dbReference type="InterPro" id="IPR017946">
    <property type="entry name" value="PLC-like_Pdiesterase_TIM-brl"/>
</dbReference>
<dbReference type="PROSITE" id="PS51704">
    <property type="entry name" value="GP_PDE"/>
    <property type="match status" value="1"/>
</dbReference>
<dbReference type="InterPro" id="IPR030395">
    <property type="entry name" value="GP_PDE_dom"/>
</dbReference>
<dbReference type="AlphaFoldDB" id="A0A1Q2HS98"/>
<dbReference type="OrthoDB" id="238714at2"/>
<dbReference type="GO" id="GO:0008889">
    <property type="term" value="F:glycerophosphodiester phosphodiesterase activity"/>
    <property type="evidence" value="ECO:0007669"/>
    <property type="project" value="UniProtKB-EC"/>
</dbReference>
<dbReference type="SUPFAM" id="SSF51695">
    <property type="entry name" value="PLC-like phosphodiesterases"/>
    <property type="match status" value="1"/>
</dbReference>
<reference evidence="3" key="1">
    <citation type="submission" date="2017-02" db="EMBL/GenBank/DDBJ databases">
        <title>Comparative genomics and description of representatives of a novel lineage of planctomycetes thriving in anoxic sediments.</title>
        <authorList>
            <person name="Spring S."/>
            <person name="Bunk B."/>
            <person name="Sproer C."/>
            <person name="Klenk H.-P."/>
        </authorList>
    </citation>
    <scope>NUCLEOTIDE SEQUENCE [LARGE SCALE GENOMIC DNA]</scope>
    <source>
        <strain evidence="3">L21-RPul-D3</strain>
    </source>
</reference>